<dbReference type="InterPro" id="IPR010879">
    <property type="entry name" value="DUF1508"/>
</dbReference>
<feature type="domain" description="DUF1508" evidence="1">
    <location>
        <begin position="62"/>
        <end position="108"/>
    </location>
</feature>
<dbReference type="InterPro" id="IPR036913">
    <property type="entry name" value="YegP-like_sf"/>
</dbReference>
<dbReference type="Proteomes" id="UP000682266">
    <property type="component" value="Unassembled WGS sequence"/>
</dbReference>
<feature type="domain" description="DUF1508" evidence="1">
    <location>
        <begin position="11"/>
        <end position="57"/>
    </location>
</feature>
<evidence type="ECO:0000259" key="1">
    <source>
        <dbReference type="Pfam" id="PF07411"/>
    </source>
</evidence>
<dbReference type="Gene3D" id="2.30.29.80">
    <property type="match status" value="1"/>
</dbReference>
<dbReference type="InterPro" id="IPR051141">
    <property type="entry name" value="UPF0339_domain"/>
</dbReference>
<organism evidence="2 3">
    <name type="scientific">Burkholderia ambifaria</name>
    <dbReference type="NCBI Taxonomy" id="152480"/>
    <lineage>
        <taxon>Bacteria</taxon>
        <taxon>Pseudomonadati</taxon>
        <taxon>Pseudomonadota</taxon>
        <taxon>Betaproteobacteria</taxon>
        <taxon>Burkholderiales</taxon>
        <taxon>Burkholderiaceae</taxon>
        <taxon>Burkholderia</taxon>
        <taxon>Burkholderia cepacia complex</taxon>
    </lineage>
</organism>
<sequence length="110" mass="12197">MAAKFEIKKATNGQYFFHLKSANGEIILASERYEEKGGARTGIASVRENAPLDERYERKIAHNGEYMFNLKAANHLVIGTSETYKSTQGRDNGIAAVKRDAPDAETFDLA</sequence>
<reference evidence="2" key="1">
    <citation type="submission" date="2021-04" db="EMBL/GenBank/DDBJ databases">
        <title>A collection of bacterial strains from the Burkholderia cepacia Research Laboratory and Repository.</title>
        <authorList>
            <person name="Lipuma J."/>
            <person name="Spilker T."/>
        </authorList>
    </citation>
    <scope>NUCLEOTIDE SEQUENCE</scope>
    <source>
        <strain evidence="2">AU36012</strain>
    </source>
</reference>
<dbReference type="PANTHER" id="PTHR40606:SF1">
    <property type="entry name" value="UPF0339 PROTEIN YEGP"/>
    <property type="match status" value="1"/>
</dbReference>
<evidence type="ECO:0000313" key="2">
    <source>
        <dbReference type="EMBL" id="MBR8133442.1"/>
    </source>
</evidence>
<protein>
    <submittedName>
        <fullName evidence="2">YegP family protein</fullName>
    </submittedName>
</protein>
<name>A0AA41EEJ9_9BURK</name>
<dbReference type="Pfam" id="PF07411">
    <property type="entry name" value="DUF1508"/>
    <property type="match status" value="2"/>
</dbReference>
<gene>
    <name evidence="2" type="ORF">KDW93_31595</name>
</gene>
<dbReference type="AlphaFoldDB" id="A0AA41EEJ9"/>
<proteinExistence type="predicted"/>
<accession>A0AA41EEJ9</accession>
<dbReference type="RefSeq" id="WP_006753615.1">
    <property type="nucleotide sequence ID" value="NZ_CADEQF010000013.1"/>
</dbReference>
<evidence type="ECO:0000313" key="3">
    <source>
        <dbReference type="Proteomes" id="UP000682266"/>
    </source>
</evidence>
<dbReference type="EMBL" id="JAGSVG010000042">
    <property type="protein sequence ID" value="MBR8133442.1"/>
    <property type="molecule type" value="Genomic_DNA"/>
</dbReference>
<dbReference type="SUPFAM" id="SSF160113">
    <property type="entry name" value="YegP-like"/>
    <property type="match status" value="2"/>
</dbReference>
<dbReference type="PANTHER" id="PTHR40606">
    <property type="match status" value="1"/>
</dbReference>
<comment type="caution">
    <text evidence="2">The sequence shown here is derived from an EMBL/GenBank/DDBJ whole genome shotgun (WGS) entry which is preliminary data.</text>
</comment>